<dbReference type="OrthoDB" id="2194394at2759"/>
<protein>
    <recommendedName>
        <fullName evidence="1">ISXO2-like transposase domain-containing protein</fullName>
    </recommendedName>
</protein>
<reference evidence="2 3" key="2">
    <citation type="submission" date="2014-03" db="EMBL/GenBank/DDBJ databases">
        <title>The Genome Sequence of Anncaliia algerae insect isolate PRA339.</title>
        <authorList>
            <consortium name="The Broad Institute Genome Sequencing Platform"/>
            <consortium name="The Broad Institute Genome Sequencing Center for Infectious Disease"/>
            <person name="Cuomo C."/>
            <person name="Becnel J."/>
            <person name="Sanscrainte N."/>
            <person name="Walker B."/>
            <person name="Young S.K."/>
            <person name="Zeng Q."/>
            <person name="Gargeya S."/>
            <person name="Fitzgerald M."/>
            <person name="Haas B."/>
            <person name="Abouelleil A."/>
            <person name="Alvarado L."/>
            <person name="Arachchi H.M."/>
            <person name="Berlin A.M."/>
            <person name="Chapman S.B."/>
            <person name="Dewar J."/>
            <person name="Goldberg J."/>
            <person name="Griggs A."/>
            <person name="Gujja S."/>
            <person name="Hansen M."/>
            <person name="Howarth C."/>
            <person name="Imamovic A."/>
            <person name="Larimer J."/>
            <person name="McCowan C."/>
            <person name="Murphy C."/>
            <person name="Neiman D."/>
            <person name="Pearson M."/>
            <person name="Priest M."/>
            <person name="Roberts A."/>
            <person name="Saif S."/>
            <person name="Shea T."/>
            <person name="Sisk P."/>
            <person name="Sykes S."/>
            <person name="Wortman J."/>
            <person name="Nusbaum C."/>
            <person name="Birren B."/>
        </authorList>
    </citation>
    <scope>NUCLEOTIDE SEQUENCE [LARGE SCALE GENOMIC DNA]</scope>
    <source>
        <strain evidence="2 3">PRA339</strain>
    </source>
</reference>
<dbReference type="Proteomes" id="UP000030655">
    <property type="component" value="Unassembled WGS sequence"/>
</dbReference>
<reference evidence="3" key="1">
    <citation type="submission" date="2013-02" db="EMBL/GenBank/DDBJ databases">
        <authorList>
            <consortium name="The Broad Institute Genome Sequencing Platform"/>
            <person name="Cuomo C."/>
            <person name="Becnel J."/>
            <person name="Sanscrainte N."/>
            <person name="Walker B."/>
            <person name="Young S.K."/>
            <person name="Zeng Q."/>
            <person name="Gargeya S."/>
            <person name="Fitzgerald M."/>
            <person name="Haas B."/>
            <person name="Abouelleil A."/>
            <person name="Alvarado L."/>
            <person name="Arachchi H.M."/>
            <person name="Berlin A.M."/>
            <person name="Chapman S.B."/>
            <person name="Dewar J."/>
            <person name="Goldberg J."/>
            <person name="Griggs A."/>
            <person name="Gujja S."/>
            <person name="Hansen M."/>
            <person name="Howarth C."/>
            <person name="Imamovic A."/>
            <person name="Larimer J."/>
            <person name="McCowan C."/>
            <person name="Murphy C."/>
            <person name="Neiman D."/>
            <person name="Pearson M."/>
            <person name="Priest M."/>
            <person name="Roberts A."/>
            <person name="Saif S."/>
            <person name="Shea T."/>
            <person name="Sisk P."/>
            <person name="Sykes S."/>
            <person name="Wortman J."/>
            <person name="Nusbaum C."/>
            <person name="Birren B."/>
        </authorList>
    </citation>
    <scope>NUCLEOTIDE SEQUENCE [LARGE SCALE GENOMIC DNA]</scope>
    <source>
        <strain evidence="3">PRA339</strain>
    </source>
</reference>
<sequence>MVERTIDRRIFLIAIDDRRANTLQKILSQNVKPDSILYTDCWRGYIGLGSNFTMHKTVNHLKGFKDYTSGVHTNTIEGNWAAVKAQISPRLRTKKINSILFVEIFAVKK</sequence>
<organism evidence="2 3">
    <name type="scientific">Anncaliia algerae PRA339</name>
    <dbReference type="NCBI Taxonomy" id="1288291"/>
    <lineage>
        <taxon>Eukaryota</taxon>
        <taxon>Fungi</taxon>
        <taxon>Fungi incertae sedis</taxon>
        <taxon>Microsporidia</taxon>
        <taxon>Tubulinosematoidea</taxon>
        <taxon>Tubulinosematidae</taxon>
        <taxon>Anncaliia</taxon>
    </lineage>
</organism>
<evidence type="ECO:0000313" key="3">
    <source>
        <dbReference type="Proteomes" id="UP000030655"/>
    </source>
</evidence>
<dbReference type="HOGENOM" id="CLU_044348_6_0_1"/>
<evidence type="ECO:0000313" key="2">
    <source>
        <dbReference type="EMBL" id="KCZ79323.1"/>
    </source>
</evidence>
<evidence type="ECO:0000259" key="1">
    <source>
        <dbReference type="SMART" id="SM01126"/>
    </source>
</evidence>
<keyword evidence="3" id="KW-1185">Reference proteome</keyword>
<gene>
    <name evidence="2" type="ORF">H312_03291</name>
</gene>
<dbReference type="VEuPathDB" id="MicrosporidiaDB:H312_03291"/>
<dbReference type="PANTHER" id="PTHR47163">
    <property type="entry name" value="DDE_TNP_IS1595 DOMAIN-CONTAINING PROTEIN"/>
    <property type="match status" value="1"/>
</dbReference>
<feature type="domain" description="ISXO2-like transposase" evidence="1">
    <location>
        <begin position="1"/>
        <end position="92"/>
    </location>
</feature>
<dbReference type="Pfam" id="PF12762">
    <property type="entry name" value="DDE_Tnp_IS1595"/>
    <property type="match status" value="1"/>
</dbReference>
<dbReference type="AlphaFoldDB" id="A0A059EWA4"/>
<dbReference type="EMBL" id="KK365298">
    <property type="protein sequence ID" value="KCZ79323.1"/>
    <property type="molecule type" value="Genomic_DNA"/>
</dbReference>
<dbReference type="PANTHER" id="PTHR47163:SF2">
    <property type="entry name" value="SI:DKEY-17M8.2"/>
    <property type="match status" value="1"/>
</dbReference>
<dbReference type="SMART" id="SM01126">
    <property type="entry name" value="DDE_Tnp_IS1595"/>
    <property type="match status" value="1"/>
</dbReference>
<accession>A0A059EWA4</accession>
<dbReference type="InterPro" id="IPR024445">
    <property type="entry name" value="Tnp_ISXO2-like"/>
</dbReference>
<name>A0A059EWA4_9MICR</name>
<dbReference type="InterPro" id="IPR053164">
    <property type="entry name" value="IS1016-like_transposase"/>
</dbReference>
<proteinExistence type="predicted"/>